<reference evidence="7" key="1">
    <citation type="submission" date="2025-08" db="UniProtKB">
        <authorList>
            <consortium name="Ensembl"/>
        </authorList>
    </citation>
    <scope>IDENTIFICATION</scope>
</reference>
<organism evidence="7 8">
    <name type="scientific">Kryptolebias marmoratus</name>
    <name type="common">Mangrove killifish</name>
    <name type="synonym">Rivulus marmoratus</name>
    <dbReference type="NCBI Taxonomy" id="37003"/>
    <lineage>
        <taxon>Eukaryota</taxon>
        <taxon>Metazoa</taxon>
        <taxon>Chordata</taxon>
        <taxon>Craniata</taxon>
        <taxon>Vertebrata</taxon>
        <taxon>Euteleostomi</taxon>
        <taxon>Actinopterygii</taxon>
        <taxon>Neopterygii</taxon>
        <taxon>Teleostei</taxon>
        <taxon>Neoteleostei</taxon>
        <taxon>Acanthomorphata</taxon>
        <taxon>Ovalentaria</taxon>
        <taxon>Atherinomorphae</taxon>
        <taxon>Cyprinodontiformes</taxon>
        <taxon>Rivulidae</taxon>
        <taxon>Kryptolebias</taxon>
    </lineage>
</organism>
<name>A0A3Q3B6L6_KRYMA</name>
<feature type="domain" description="Calponin-homology (CH)" evidence="6">
    <location>
        <begin position="519"/>
        <end position="625"/>
    </location>
</feature>
<feature type="compositionally biased region" description="Polar residues" evidence="5">
    <location>
        <begin position="132"/>
        <end position="173"/>
    </location>
</feature>
<dbReference type="Pfam" id="PF00307">
    <property type="entry name" value="CH"/>
    <property type="match status" value="1"/>
</dbReference>
<feature type="region of interest" description="Disordered" evidence="5">
    <location>
        <begin position="411"/>
        <end position="479"/>
    </location>
</feature>
<feature type="region of interest" description="Disordered" evidence="5">
    <location>
        <begin position="325"/>
        <end position="399"/>
    </location>
</feature>
<reference evidence="7" key="2">
    <citation type="submission" date="2025-09" db="UniProtKB">
        <authorList>
            <consortium name="Ensembl"/>
        </authorList>
    </citation>
    <scope>IDENTIFICATION</scope>
</reference>
<dbReference type="GeneTree" id="ENSGT00940000154495"/>
<dbReference type="InterPro" id="IPR050540">
    <property type="entry name" value="F-actin_Monoox_Mical"/>
</dbReference>
<evidence type="ECO:0000313" key="7">
    <source>
        <dbReference type="Ensembl" id="ENSKMAP00000024860.1"/>
    </source>
</evidence>
<evidence type="ECO:0000256" key="5">
    <source>
        <dbReference type="SAM" id="MobiDB-lite"/>
    </source>
</evidence>
<evidence type="ECO:0000259" key="6">
    <source>
        <dbReference type="PROSITE" id="PS50021"/>
    </source>
</evidence>
<feature type="compositionally biased region" description="Low complexity" evidence="5">
    <location>
        <begin position="232"/>
        <end position="246"/>
    </location>
</feature>
<dbReference type="InterPro" id="IPR001715">
    <property type="entry name" value="CH_dom"/>
</dbReference>
<dbReference type="InterPro" id="IPR022189">
    <property type="entry name" value="SMTN"/>
</dbReference>
<accession>A0A3Q3B6L6</accession>
<dbReference type="Pfam" id="PF12510">
    <property type="entry name" value="Smoothelin"/>
    <property type="match status" value="1"/>
</dbReference>
<feature type="compositionally biased region" description="Basic and acidic residues" evidence="5">
    <location>
        <begin position="331"/>
        <end position="353"/>
    </location>
</feature>
<dbReference type="PROSITE" id="PS50021">
    <property type="entry name" value="CH"/>
    <property type="match status" value="1"/>
</dbReference>
<keyword evidence="8" id="KW-1185">Reference proteome</keyword>
<feature type="region of interest" description="Disordered" evidence="5">
    <location>
        <begin position="1"/>
        <end position="25"/>
    </location>
</feature>
<feature type="compositionally biased region" description="Polar residues" evidence="5">
    <location>
        <begin position="203"/>
        <end position="214"/>
    </location>
</feature>
<evidence type="ECO:0000256" key="1">
    <source>
        <dbReference type="ARBA" id="ARBA00022553"/>
    </source>
</evidence>
<feature type="compositionally biased region" description="Basic and acidic residues" evidence="5">
    <location>
        <begin position="456"/>
        <end position="468"/>
    </location>
</feature>
<evidence type="ECO:0000256" key="3">
    <source>
        <dbReference type="ARBA" id="ARBA00061655"/>
    </source>
</evidence>
<dbReference type="SMART" id="SM00033">
    <property type="entry name" value="CH"/>
    <property type="match status" value="1"/>
</dbReference>
<dbReference type="Ensembl" id="ENSKMAT00000025170.1">
    <property type="protein sequence ID" value="ENSKMAP00000024860.1"/>
    <property type="gene ID" value="ENSKMAG00000018386.1"/>
</dbReference>
<feature type="compositionally biased region" description="Low complexity" evidence="5">
    <location>
        <begin position="414"/>
        <end position="437"/>
    </location>
</feature>
<feature type="compositionally biased region" description="Polar residues" evidence="5">
    <location>
        <begin position="374"/>
        <end position="388"/>
    </location>
</feature>
<feature type="region of interest" description="Disordered" evidence="5">
    <location>
        <begin position="122"/>
        <end position="187"/>
    </location>
</feature>
<evidence type="ECO:0000256" key="4">
    <source>
        <dbReference type="SAM" id="Coils"/>
    </source>
</evidence>
<keyword evidence="2 4" id="KW-0175">Coiled coil</keyword>
<dbReference type="Proteomes" id="UP000264800">
    <property type="component" value="Unplaced"/>
</dbReference>
<dbReference type="FunFam" id="1.10.418.10:FF:000009">
    <property type="entry name" value="smoothelin isoform X2"/>
    <property type="match status" value="1"/>
</dbReference>
<dbReference type="PANTHER" id="PTHR23167:SF52">
    <property type="entry name" value="SMOOTHELIN"/>
    <property type="match status" value="1"/>
</dbReference>
<protein>
    <submittedName>
        <fullName evidence="7">Smoothelin-like</fullName>
    </submittedName>
</protein>
<dbReference type="PANTHER" id="PTHR23167">
    <property type="entry name" value="CALPONIN HOMOLOGY DOMAIN-CONTAINING PROTEIN DDB_G0272472-RELATED"/>
    <property type="match status" value="1"/>
</dbReference>
<dbReference type="SUPFAM" id="SSF47576">
    <property type="entry name" value="Calponin-homology domain, CH-domain"/>
    <property type="match status" value="1"/>
</dbReference>
<comment type="similarity">
    <text evidence="3">Belongs to the smoothelin family.</text>
</comment>
<dbReference type="Gene3D" id="1.10.418.10">
    <property type="entry name" value="Calponin-like domain"/>
    <property type="match status" value="1"/>
</dbReference>
<dbReference type="AlphaFoldDB" id="A0A3Q3B6L6"/>
<evidence type="ECO:0000256" key="2">
    <source>
        <dbReference type="ARBA" id="ARBA00023054"/>
    </source>
</evidence>
<feature type="compositionally biased region" description="Basic and acidic residues" evidence="5">
    <location>
        <begin position="122"/>
        <end position="131"/>
    </location>
</feature>
<feature type="coiled-coil region" evidence="4">
    <location>
        <begin position="80"/>
        <end position="114"/>
    </location>
</feature>
<proteinExistence type="inferred from homology"/>
<keyword evidence="1" id="KW-0597">Phosphoprotein</keyword>
<dbReference type="InterPro" id="IPR036872">
    <property type="entry name" value="CH_dom_sf"/>
</dbReference>
<feature type="region of interest" description="Disordered" evidence="5">
    <location>
        <begin position="203"/>
        <end position="249"/>
    </location>
</feature>
<evidence type="ECO:0000313" key="8">
    <source>
        <dbReference type="Proteomes" id="UP000264800"/>
    </source>
</evidence>
<sequence length="636" mass="70121">MPGVNLDFLPASQPTEALGSPDSTCAESGLEEVIGDLLIQKETEDEEEFNEKKFDLILRCAVREIHSDLQAFGKRVDACLEEAAAQVAPLAEAISRLQEENMKLKRQVEAMCQVMGVPDPKLHELGSRESCSHLNETKTSPNDASMISHGETTPEASHDSSACSLQDAPSCTPQEPAPSLTLHDQTNIPEDNIPILQASALSSEMWSPQKSEPSLISHPPSFATHRSLSAPSQMTNSSSNSSTMESGPVVASEPMFSAGQSVQVAHQVSAIPNGSSTQSKPAECCGKLTAEKLALIEDEELLDKMLDESKDFEERRLIRAAMRDLRKKKRDQREKERETRMQELRQQREERTQKGRAGPGAGEVVIRKVEKSADGSTLSQVTKTNRFAQSDDGSKSTCSTVVETSYVQKTDRGTVQSKSYSFTSSSSSNTSKKVGSVFDREDDTSSRSGSSGLSAVERRQAERRKELMRAQTLPKTSAMQARKAMIERLEKEGGGPGNQAVAKVNKVQRSTSFGVPNANSIKQMLLDWCRAKTRSYEHVDIQNFSSSWSNGMAFCALVHSFFPDAFDYESLSPSNRRQNFEVAFSAAEKLVDCPQLLDVDDMVKLREPDWKCVYTYLQEFYRGLVTKGLVKTKNSS</sequence>